<organism evidence="2 3">
    <name type="scientific">Sclerotinia nivalis</name>
    <dbReference type="NCBI Taxonomy" id="352851"/>
    <lineage>
        <taxon>Eukaryota</taxon>
        <taxon>Fungi</taxon>
        <taxon>Dikarya</taxon>
        <taxon>Ascomycota</taxon>
        <taxon>Pezizomycotina</taxon>
        <taxon>Leotiomycetes</taxon>
        <taxon>Helotiales</taxon>
        <taxon>Sclerotiniaceae</taxon>
        <taxon>Sclerotinia</taxon>
    </lineage>
</organism>
<keyword evidence="1" id="KW-0472">Membrane</keyword>
<evidence type="ECO:0000256" key="1">
    <source>
        <dbReference type="SAM" id="Phobius"/>
    </source>
</evidence>
<feature type="transmembrane region" description="Helical" evidence="1">
    <location>
        <begin position="71"/>
        <end position="96"/>
    </location>
</feature>
<dbReference type="AlphaFoldDB" id="A0A9X0AQJ2"/>
<comment type="caution">
    <text evidence="2">The sequence shown here is derived from an EMBL/GenBank/DDBJ whole genome shotgun (WGS) entry which is preliminary data.</text>
</comment>
<sequence>MGAPDHLPLHSSNLASNVAMELEPGLVSTVDVKDPACKKISCILGLSAQYQRWLWSPINLRRYGNHLTTSIYLFLWPRCLIFLLSFCMSTVVLMWLEKHGQVKLFAQHEFWIGHRVLDTAPSSHLSLKTSRSPGANIMNKIYRYVFWVMIYGLEELWIDRLPLVLGCVNQRVHSSAVKRVSTHVRGTWEANKVSSLAKALWCSSNFVTERTAELLAQLGHELDSITCRWHESDEI</sequence>
<keyword evidence="1" id="KW-0812">Transmembrane</keyword>
<reference evidence="2" key="1">
    <citation type="submission" date="2022-11" db="EMBL/GenBank/DDBJ databases">
        <title>Genome Resource of Sclerotinia nivalis Strain SnTB1, a Plant Pathogen Isolated from American Ginseng.</title>
        <authorList>
            <person name="Fan S."/>
        </authorList>
    </citation>
    <scope>NUCLEOTIDE SEQUENCE</scope>
    <source>
        <strain evidence="2">SnTB1</strain>
    </source>
</reference>
<proteinExistence type="predicted"/>
<evidence type="ECO:0000313" key="2">
    <source>
        <dbReference type="EMBL" id="KAJ8067079.1"/>
    </source>
</evidence>
<dbReference type="Proteomes" id="UP001152300">
    <property type="component" value="Unassembled WGS sequence"/>
</dbReference>
<accession>A0A9X0AQJ2</accession>
<evidence type="ECO:0000313" key="3">
    <source>
        <dbReference type="Proteomes" id="UP001152300"/>
    </source>
</evidence>
<protein>
    <submittedName>
        <fullName evidence="2">Uncharacterized protein</fullName>
    </submittedName>
</protein>
<gene>
    <name evidence="2" type="ORF">OCU04_004458</name>
</gene>
<dbReference type="EMBL" id="JAPEIS010000004">
    <property type="protein sequence ID" value="KAJ8067079.1"/>
    <property type="molecule type" value="Genomic_DNA"/>
</dbReference>
<keyword evidence="1" id="KW-1133">Transmembrane helix</keyword>
<keyword evidence="3" id="KW-1185">Reference proteome</keyword>
<name>A0A9X0AQJ2_9HELO</name>